<name>A0A918J1X4_9FLAO</name>
<protein>
    <recommendedName>
        <fullName evidence="2">UspA domain-containing protein</fullName>
    </recommendedName>
</protein>
<reference evidence="3" key="2">
    <citation type="submission" date="2020-09" db="EMBL/GenBank/DDBJ databases">
        <authorList>
            <person name="Sun Q."/>
            <person name="Kim S."/>
        </authorList>
    </citation>
    <scope>NUCLEOTIDE SEQUENCE</scope>
    <source>
        <strain evidence="3">KCTC 12113</strain>
    </source>
</reference>
<sequence>MKQLERILVPVDINSDYSEQIKTAIKIAQVYNSEIIITHVLAEEAGSGSIGMKRMLLESVNEALDKINDTLKEERIITKKPIIKHGKLIDNILKIATKQDVNLIVVGSGCKVEHDQHKLGSNAERLMRYSHIPIWVVSTKGGSEISNFLCPVDFSDPSRTALNSAISLAKDFNARLRVLAVVEPVLNLSPRYQLEDLEEENTRRMQHLEKEMANFIKDFDFTGVEHVIDLQAGNVALTIVNIVKNNNHDLLIMGTTGRSGLKRVLMGSVTNKVTRELPCSFITTKSKDILHSKFYNDVKEIERHFKKGVKLADKGKNIEAIREFTICLRINNMYIPAIYKLSEVYNVVGDEAKAIYYNNMAKELLTRLWDEEIEEKIRGHYKS</sequence>
<evidence type="ECO:0000313" key="3">
    <source>
        <dbReference type="EMBL" id="GGW42708.1"/>
    </source>
</evidence>
<dbReference type="RefSeq" id="WP_026813973.1">
    <property type="nucleotide sequence ID" value="NZ_BMWP01000022.1"/>
</dbReference>
<evidence type="ECO:0000259" key="2">
    <source>
        <dbReference type="Pfam" id="PF00582"/>
    </source>
</evidence>
<dbReference type="SUPFAM" id="SSF52402">
    <property type="entry name" value="Adenine nucleotide alpha hydrolases-like"/>
    <property type="match status" value="2"/>
</dbReference>
<dbReference type="InterPro" id="IPR014729">
    <property type="entry name" value="Rossmann-like_a/b/a_fold"/>
</dbReference>
<dbReference type="InterPro" id="IPR011990">
    <property type="entry name" value="TPR-like_helical_dom_sf"/>
</dbReference>
<comment type="caution">
    <text evidence="3">The sequence shown here is derived from an EMBL/GenBank/DDBJ whole genome shotgun (WGS) entry which is preliminary data.</text>
</comment>
<evidence type="ECO:0000256" key="1">
    <source>
        <dbReference type="ARBA" id="ARBA00008791"/>
    </source>
</evidence>
<dbReference type="PANTHER" id="PTHR46268:SF6">
    <property type="entry name" value="UNIVERSAL STRESS PROTEIN UP12"/>
    <property type="match status" value="1"/>
</dbReference>
<dbReference type="Proteomes" id="UP000634668">
    <property type="component" value="Unassembled WGS sequence"/>
</dbReference>
<dbReference type="SUPFAM" id="SSF48452">
    <property type="entry name" value="TPR-like"/>
    <property type="match status" value="1"/>
</dbReference>
<organism evidence="3 4">
    <name type="scientific">Arenibacter certesii</name>
    <dbReference type="NCBI Taxonomy" id="228955"/>
    <lineage>
        <taxon>Bacteria</taxon>
        <taxon>Pseudomonadati</taxon>
        <taxon>Bacteroidota</taxon>
        <taxon>Flavobacteriia</taxon>
        <taxon>Flavobacteriales</taxon>
        <taxon>Flavobacteriaceae</taxon>
        <taxon>Arenibacter</taxon>
    </lineage>
</organism>
<dbReference type="CDD" id="cd00293">
    <property type="entry name" value="USP-like"/>
    <property type="match status" value="2"/>
</dbReference>
<dbReference type="PRINTS" id="PR01438">
    <property type="entry name" value="UNVRSLSTRESS"/>
</dbReference>
<dbReference type="Gene3D" id="3.40.50.620">
    <property type="entry name" value="HUPs"/>
    <property type="match status" value="2"/>
</dbReference>
<reference evidence="3" key="1">
    <citation type="journal article" date="2014" name="Int. J. Syst. Evol. Microbiol.">
        <title>Complete genome sequence of Corynebacterium casei LMG S-19264T (=DSM 44701T), isolated from a smear-ripened cheese.</title>
        <authorList>
            <consortium name="US DOE Joint Genome Institute (JGI-PGF)"/>
            <person name="Walter F."/>
            <person name="Albersmeier A."/>
            <person name="Kalinowski J."/>
            <person name="Ruckert C."/>
        </authorList>
    </citation>
    <scope>NUCLEOTIDE SEQUENCE</scope>
    <source>
        <strain evidence="3">KCTC 12113</strain>
    </source>
</reference>
<comment type="similarity">
    <text evidence="1">Belongs to the universal stress protein A family.</text>
</comment>
<accession>A0A918J1X4</accession>
<dbReference type="InterPro" id="IPR006016">
    <property type="entry name" value="UspA"/>
</dbReference>
<evidence type="ECO:0000313" key="4">
    <source>
        <dbReference type="Proteomes" id="UP000634668"/>
    </source>
</evidence>
<proteinExistence type="inferred from homology"/>
<feature type="domain" description="UspA" evidence="2">
    <location>
        <begin position="147"/>
        <end position="282"/>
    </location>
</feature>
<dbReference type="EMBL" id="BMWP01000022">
    <property type="protein sequence ID" value="GGW42708.1"/>
    <property type="molecule type" value="Genomic_DNA"/>
</dbReference>
<keyword evidence="4" id="KW-1185">Reference proteome</keyword>
<dbReference type="AlphaFoldDB" id="A0A918J1X4"/>
<dbReference type="InterPro" id="IPR006015">
    <property type="entry name" value="Universal_stress_UspA"/>
</dbReference>
<dbReference type="Pfam" id="PF00582">
    <property type="entry name" value="Usp"/>
    <property type="match status" value="2"/>
</dbReference>
<gene>
    <name evidence="3" type="ORF">GCM10007383_29170</name>
</gene>
<feature type="domain" description="UspA" evidence="2">
    <location>
        <begin position="5"/>
        <end position="137"/>
    </location>
</feature>
<dbReference type="PANTHER" id="PTHR46268">
    <property type="entry name" value="STRESS RESPONSE PROTEIN NHAX"/>
    <property type="match status" value="1"/>
</dbReference>